<dbReference type="GO" id="GO:0030336">
    <property type="term" value="P:negative regulation of cell migration"/>
    <property type="evidence" value="ECO:0000318"/>
    <property type="project" value="GO_Central"/>
</dbReference>
<dbReference type="AlphaFoldDB" id="A0A7M7PU47"/>
<evidence type="ECO:0000256" key="3">
    <source>
        <dbReference type="ARBA" id="ARBA00022801"/>
    </source>
</evidence>
<dbReference type="KEGG" id="spu:581717"/>
<organism evidence="6 7">
    <name type="scientific">Strongylocentrotus purpuratus</name>
    <name type="common">Purple sea urchin</name>
    <dbReference type="NCBI Taxonomy" id="7668"/>
    <lineage>
        <taxon>Eukaryota</taxon>
        <taxon>Metazoa</taxon>
        <taxon>Echinodermata</taxon>
        <taxon>Eleutherozoa</taxon>
        <taxon>Echinozoa</taxon>
        <taxon>Echinoidea</taxon>
        <taxon>Euechinoidea</taxon>
        <taxon>Echinacea</taxon>
        <taxon>Camarodonta</taxon>
        <taxon>Echinidea</taxon>
        <taxon>Strongylocentrotidae</taxon>
        <taxon>Strongylocentrotus</taxon>
    </lineage>
</organism>
<evidence type="ECO:0000256" key="4">
    <source>
        <dbReference type="ARBA" id="ARBA00048098"/>
    </source>
</evidence>
<dbReference type="OrthoDB" id="9990080at2759"/>
<dbReference type="PROSITE" id="PS51419">
    <property type="entry name" value="RAB"/>
    <property type="match status" value="1"/>
</dbReference>
<dbReference type="GO" id="GO:0003925">
    <property type="term" value="F:G protein activity"/>
    <property type="evidence" value="ECO:0007669"/>
    <property type="project" value="UniProtKB-EC"/>
</dbReference>
<comment type="similarity">
    <text evidence="1">Belongs to the small GTPase superfamily. Ras family.</text>
</comment>
<proteinExistence type="inferred from homology"/>
<keyword evidence="3" id="KW-0378">Hydrolase</keyword>
<dbReference type="GO" id="GO:0019003">
    <property type="term" value="F:GDP binding"/>
    <property type="evidence" value="ECO:0000318"/>
    <property type="project" value="GO_Central"/>
</dbReference>
<keyword evidence="7" id="KW-1185">Reference proteome</keyword>
<dbReference type="Proteomes" id="UP000007110">
    <property type="component" value="Unassembled WGS sequence"/>
</dbReference>
<dbReference type="PANTHER" id="PTHR45704">
    <property type="entry name" value="RAS-LIKE FAMILY MEMBER 11"/>
    <property type="match status" value="1"/>
</dbReference>
<dbReference type="InterPro" id="IPR051065">
    <property type="entry name" value="Ras-related_GTPase"/>
</dbReference>
<reference evidence="6" key="2">
    <citation type="submission" date="2021-01" db="UniProtKB">
        <authorList>
            <consortium name="EnsemblMetazoa"/>
        </authorList>
    </citation>
    <scope>IDENTIFICATION</scope>
</reference>
<keyword evidence="5" id="KW-0812">Transmembrane</keyword>
<comment type="catalytic activity">
    <reaction evidence="4">
        <text>GTP + H2O = GDP + phosphate + H(+)</text>
        <dbReference type="Rhea" id="RHEA:19669"/>
        <dbReference type="ChEBI" id="CHEBI:15377"/>
        <dbReference type="ChEBI" id="CHEBI:15378"/>
        <dbReference type="ChEBI" id="CHEBI:37565"/>
        <dbReference type="ChEBI" id="CHEBI:43474"/>
        <dbReference type="ChEBI" id="CHEBI:58189"/>
        <dbReference type="EC" id="3.6.5.2"/>
    </reaction>
</comment>
<dbReference type="OMA" id="VNLKFHV"/>
<evidence type="ECO:0000256" key="2">
    <source>
        <dbReference type="ARBA" id="ARBA00011984"/>
    </source>
</evidence>
<dbReference type="Gene3D" id="3.40.50.300">
    <property type="entry name" value="P-loop containing nucleotide triphosphate hydrolases"/>
    <property type="match status" value="1"/>
</dbReference>
<dbReference type="Pfam" id="PF00071">
    <property type="entry name" value="Ras"/>
    <property type="match status" value="1"/>
</dbReference>
<dbReference type="GO" id="GO:0003924">
    <property type="term" value="F:GTPase activity"/>
    <property type="evidence" value="ECO:0000318"/>
    <property type="project" value="GO_Central"/>
</dbReference>
<feature type="transmembrane region" description="Helical" evidence="5">
    <location>
        <begin position="15"/>
        <end position="34"/>
    </location>
</feature>
<dbReference type="GeneID" id="581717"/>
<dbReference type="InParanoid" id="A0A7M7PU47"/>
<dbReference type="EC" id="3.6.5.2" evidence="2"/>
<dbReference type="SMART" id="SM00175">
    <property type="entry name" value="RAB"/>
    <property type="match status" value="1"/>
</dbReference>
<evidence type="ECO:0000256" key="5">
    <source>
        <dbReference type="SAM" id="Phobius"/>
    </source>
</evidence>
<accession>A0A7M7PU47</accession>
<dbReference type="SMART" id="SM00173">
    <property type="entry name" value="RAS"/>
    <property type="match status" value="1"/>
</dbReference>
<dbReference type="SUPFAM" id="SSF52540">
    <property type="entry name" value="P-loop containing nucleoside triphosphate hydrolases"/>
    <property type="match status" value="1"/>
</dbReference>
<evidence type="ECO:0000313" key="6">
    <source>
        <dbReference type="EnsemblMetazoa" id="XP_030855805"/>
    </source>
</evidence>
<evidence type="ECO:0000313" key="7">
    <source>
        <dbReference type="Proteomes" id="UP000007110"/>
    </source>
</evidence>
<dbReference type="RefSeq" id="XP_030855805.1">
    <property type="nucleotide sequence ID" value="XM_030999945.1"/>
</dbReference>
<dbReference type="InterPro" id="IPR027417">
    <property type="entry name" value="P-loop_NTPase"/>
</dbReference>
<sequence>MSIKEITQVNLKFHVFFFFVFLFFITAISVRFLCGRYLHEYDPTLESCHEKLEMIDGRSTKIELYDTANQAPLIDYLAGADAILYVYSITDRSSFEKAQQLHSQLFLRGKAHIPVMLVGNKREMERGRCVSFKEGYTLARDSGWTFREVSAATDTGKLKDSVLEFIRDTQVEMKKVKTSRKGRYFRRAVSALSGHHSNNNSATNNTSKITDTLSPLPEWSLNLLHMGALSPKMYQRRMTCPSI</sequence>
<evidence type="ECO:0000256" key="1">
    <source>
        <dbReference type="ARBA" id="ARBA00008344"/>
    </source>
</evidence>
<dbReference type="GO" id="GO:0032486">
    <property type="term" value="P:Rap protein signal transduction"/>
    <property type="evidence" value="ECO:0000318"/>
    <property type="project" value="GO_Central"/>
</dbReference>
<reference evidence="7" key="1">
    <citation type="submission" date="2015-02" db="EMBL/GenBank/DDBJ databases">
        <title>Genome sequencing for Strongylocentrotus purpuratus.</title>
        <authorList>
            <person name="Murali S."/>
            <person name="Liu Y."/>
            <person name="Vee V."/>
            <person name="English A."/>
            <person name="Wang M."/>
            <person name="Skinner E."/>
            <person name="Han Y."/>
            <person name="Muzny D.M."/>
            <person name="Worley K.C."/>
            <person name="Gibbs R.A."/>
        </authorList>
    </citation>
    <scope>NUCLEOTIDE SEQUENCE</scope>
</reference>
<keyword evidence="5" id="KW-1133">Transmembrane helix</keyword>
<dbReference type="GO" id="GO:0005886">
    <property type="term" value="C:plasma membrane"/>
    <property type="evidence" value="ECO:0000318"/>
    <property type="project" value="GO_Central"/>
</dbReference>
<keyword evidence="5" id="KW-0472">Membrane</keyword>
<dbReference type="GO" id="GO:0005525">
    <property type="term" value="F:GTP binding"/>
    <property type="evidence" value="ECO:0000318"/>
    <property type="project" value="GO_Central"/>
</dbReference>
<dbReference type="SMART" id="SM00174">
    <property type="entry name" value="RHO"/>
    <property type="match status" value="1"/>
</dbReference>
<dbReference type="InterPro" id="IPR001806">
    <property type="entry name" value="Small_GTPase"/>
</dbReference>
<dbReference type="PROSITE" id="PS51421">
    <property type="entry name" value="RAS"/>
    <property type="match status" value="1"/>
</dbReference>
<name>A0A7M7PU47_STRPU</name>
<dbReference type="EnsemblMetazoa" id="XM_030999945">
    <property type="protein sequence ID" value="XP_030855805"/>
    <property type="gene ID" value="LOC581717"/>
</dbReference>
<protein>
    <recommendedName>
        <fullName evidence="2">small monomeric GTPase</fullName>
        <ecNumber evidence="2">3.6.5.2</ecNumber>
    </recommendedName>
</protein>